<organism evidence="2 3">
    <name type="scientific">Oryza meyeriana var. granulata</name>
    <dbReference type="NCBI Taxonomy" id="110450"/>
    <lineage>
        <taxon>Eukaryota</taxon>
        <taxon>Viridiplantae</taxon>
        <taxon>Streptophyta</taxon>
        <taxon>Embryophyta</taxon>
        <taxon>Tracheophyta</taxon>
        <taxon>Spermatophyta</taxon>
        <taxon>Magnoliopsida</taxon>
        <taxon>Liliopsida</taxon>
        <taxon>Poales</taxon>
        <taxon>Poaceae</taxon>
        <taxon>BOP clade</taxon>
        <taxon>Oryzoideae</taxon>
        <taxon>Oryzeae</taxon>
        <taxon>Oryzinae</taxon>
        <taxon>Oryza</taxon>
        <taxon>Oryza meyeriana</taxon>
    </lineage>
</organism>
<gene>
    <name evidence="2" type="ORF">E2562_006507</name>
</gene>
<accession>A0A6G1CP90</accession>
<sequence length="86" mass="8821">MPCCGETAKRGGGTVALRESSGVGRAEPGRQQGGGEPARQQGGSGEGDRRRRGAGAWREATADAALQQAAQPHGRWLEFLCVAACG</sequence>
<protein>
    <submittedName>
        <fullName evidence="2">Uncharacterized protein</fullName>
    </submittedName>
</protein>
<dbReference type="EMBL" id="SPHZ02000008">
    <property type="protein sequence ID" value="KAF0901897.1"/>
    <property type="molecule type" value="Genomic_DNA"/>
</dbReference>
<dbReference type="Proteomes" id="UP000479710">
    <property type="component" value="Unassembled WGS sequence"/>
</dbReference>
<keyword evidence="3" id="KW-1185">Reference proteome</keyword>
<evidence type="ECO:0000313" key="3">
    <source>
        <dbReference type="Proteomes" id="UP000479710"/>
    </source>
</evidence>
<feature type="region of interest" description="Disordered" evidence="1">
    <location>
        <begin position="1"/>
        <end position="60"/>
    </location>
</feature>
<evidence type="ECO:0000313" key="2">
    <source>
        <dbReference type="EMBL" id="KAF0901897.1"/>
    </source>
</evidence>
<evidence type="ECO:0000256" key="1">
    <source>
        <dbReference type="SAM" id="MobiDB-lite"/>
    </source>
</evidence>
<dbReference type="AlphaFoldDB" id="A0A6G1CP90"/>
<reference evidence="2 3" key="1">
    <citation type="submission" date="2019-11" db="EMBL/GenBank/DDBJ databases">
        <title>Whole genome sequence of Oryza granulata.</title>
        <authorList>
            <person name="Li W."/>
        </authorList>
    </citation>
    <scope>NUCLEOTIDE SEQUENCE [LARGE SCALE GENOMIC DNA]</scope>
    <source>
        <strain evidence="3">cv. Menghai</strain>
        <tissue evidence="2">Leaf</tissue>
    </source>
</reference>
<proteinExistence type="predicted"/>
<name>A0A6G1CP90_9ORYZ</name>
<comment type="caution">
    <text evidence="2">The sequence shown here is derived from an EMBL/GenBank/DDBJ whole genome shotgun (WGS) entry which is preliminary data.</text>
</comment>